<feature type="domain" description="Putative restriction endonuclease" evidence="1">
    <location>
        <begin position="15"/>
        <end position="179"/>
    </location>
</feature>
<proteinExistence type="predicted"/>
<dbReference type="InterPro" id="IPR011335">
    <property type="entry name" value="Restrct_endonuc-II-like"/>
</dbReference>
<dbReference type="InterPro" id="IPR008538">
    <property type="entry name" value="Uma2"/>
</dbReference>
<dbReference type="RefSeq" id="WP_104422089.1">
    <property type="nucleotide sequence ID" value="NZ_PTIY01000001.1"/>
</dbReference>
<evidence type="ECO:0000259" key="1">
    <source>
        <dbReference type="Pfam" id="PF05685"/>
    </source>
</evidence>
<dbReference type="SUPFAM" id="SSF52980">
    <property type="entry name" value="Restriction endonuclease-like"/>
    <property type="match status" value="1"/>
</dbReference>
<keyword evidence="3" id="KW-1185">Reference proteome</keyword>
<comment type="caution">
    <text evidence="2">The sequence shown here is derived from an EMBL/GenBank/DDBJ whole genome shotgun (WGS) entry which is preliminary data.</text>
</comment>
<keyword evidence="2" id="KW-0378">Hydrolase</keyword>
<evidence type="ECO:0000313" key="2">
    <source>
        <dbReference type="EMBL" id="PPK73691.1"/>
    </source>
</evidence>
<name>A0A2S6H8D0_9GAMM</name>
<protein>
    <submittedName>
        <fullName evidence="2">Uma2 family endonuclease</fullName>
    </submittedName>
</protein>
<dbReference type="PANTHER" id="PTHR36558:SF1">
    <property type="entry name" value="RESTRICTION ENDONUCLEASE DOMAIN-CONTAINING PROTEIN-RELATED"/>
    <property type="match status" value="1"/>
</dbReference>
<sequence>MGLALKDTQHHCYGDYLTWPDDMRYELIDGSAYAMSPAPDLAHQDVAGEIYRQAANILTGKPCRAFIAPVDVRLPKQNEADESIDTVVQPDVLVVCDSNKLDRRGVRGAPDWIVEVLSPSTAGHDQIRKRNLYERHGVKEYWLIHPVDRVLTVYRLIGDEYGKPELYELNGETQVGVLPDIVIRWDELVTRLPVDY</sequence>
<dbReference type="GO" id="GO:0004519">
    <property type="term" value="F:endonuclease activity"/>
    <property type="evidence" value="ECO:0007669"/>
    <property type="project" value="UniProtKB-KW"/>
</dbReference>
<dbReference type="Proteomes" id="UP000238071">
    <property type="component" value="Unassembled WGS sequence"/>
</dbReference>
<accession>A0A2S6H8D0</accession>
<keyword evidence="2" id="KW-0255">Endonuclease</keyword>
<reference evidence="2 3" key="1">
    <citation type="submission" date="2018-02" db="EMBL/GenBank/DDBJ databases">
        <title>Subsurface microbial communities from deep shales in Ohio and West Virginia, USA.</title>
        <authorList>
            <person name="Wrighton K."/>
        </authorList>
    </citation>
    <scope>NUCLEOTIDE SEQUENCE [LARGE SCALE GENOMIC DNA]</scope>
    <source>
        <strain evidence="2 3">OWC-G53F</strain>
    </source>
</reference>
<keyword evidence="2" id="KW-0540">Nuclease</keyword>
<dbReference type="EMBL" id="PTIY01000001">
    <property type="protein sequence ID" value="PPK73691.1"/>
    <property type="molecule type" value="Genomic_DNA"/>
</dbReference>
<dbReference type="OrthoDB" id="9799703at2"/>
<gene>
    <name evidence="2" type="ORF">B0F88_101221</name>
</gene>
<dbReference type="AlphaFoldDB" id="A0A2S6H8D0"/>
<dbReference type="Pfam" id="PF05685">
    <property type="entry name" value="Uma2"/>
    <property type="match status" value="1"/>
</dbReference>
<dbReference type="PANTHER" id="PTHR36558">
    <property type="entry name" value="GLR1098 PROTEIN"/>
    <property type="match status" value="1"/>
</dbReference>
<organism evidence="2 3">
    <name type="scientific">Methylobacter tundripaludum</name>
    <dbReference type="NCBI Taxonomy" id="173365"/>
    <lineage>
        <taxon>Bacteria</taxon>
        <taxon>Pseudomonadati</taxon>
        <taxon>Pseudomonadota</taxon>
        <taxon>Gammaproteobacteria</taxon>
        <taxon>Methylococcales</taxon>
        <taxon>Methylococcaceae</taxon>
        <taxon>Methylobacter</taxon>
    </lineage>
</organism>
<evidence type="ECO:0000313" key="3">
    <source>
        <dbReference type="Proteomes" id="UP000238071"/>
    </source>
</evidence>
<dbReference type="InterPro" id="IPR012296">
    <property type="entry name" value="Nuclease_put_TT1808"/>
</dbReference>
<dbReference type="CDD" id="cd06260">
    <property type="entry name" value="DUF820-like"/>
    <property type="match status" value="1"/>
</dbReference>
<dbReference type="Gene3D" id="3.90.1570.10">
    <property type="entry name" value="tt1808, chain A"/>
    <property type="match status" value="1"/>
</dbReference>